<comment type="caution">
    <text evidence="2">The sequence shown here is derived from an EMBL/GenBank/DDBJ whole genome shotgun (WGS) entry which is preliminary data.</text>
</comment>
<dbReference type="RefSeq" id="WP_169586493.1">
    <property type="nucleotide sequence ID" value="NZ_JABBGK010000001.1"/>
</dbReference>
<evidence type="ECO:0000313" key="2">
    <source>
        <dbReference type="EMBL" id="NML72745.1"/>
    </source>
</evidence>
<evidence type="ECO:0000313" key="3">
    <source>
        <dbReference type="Proteomes" id="UP000541470"/>
    </source>
</evidence>
<gene>
    <name evidence="2" type="ORF">HHL25_01270</name>
</gene>
<reference evidence="2 3" key="1">
    <citation type="submission" date="2020-04" db="EMBL/GenBank/DDBJ databases">
        <title>Rhizobium sp. S-51 isolated from soil.</title>
        <authorList>
            <person name="Dahal R.H."/>
        </authorList>
    </citation>
    <scope>NUCLEOTIDE SEQUENCE [LARGE SCALE GENOMIC DNA]</scope>
    <source>
        <strain evidence="2 3">S-51</strain>
    </source>
</reference>
<evidence type="ECO:0000256" key="1">
    <source>
        <dbReference type="SAM" id="Phobius"/>
    </source>
</evidence>
<keyword evidence="1" id="KW-0812">Transmembrane</keyword>
<feature type="transmembrane region" description="Helical" evidence="1">
    <location>
        <begin position="28"/>
        <end position="49"/>
    </location>
</feature>
<organism evidence="2 3">
    <name type="scientific">Rhizobium terricola</name>
    <dbReference type="NCBI Taxonomy" id="2728849"/>
    <lineage>
        <taxon>Bacteria</taxon>
        <taxon>Pseudomonadati</taxon>
        <taxon>Pseudomonadota</taxon>
        <taxon>Alphaproteobacteria</taxon>
        <taxon>Hyphomicrobiales</taxon>
        <taxon>Rhizobiaceae</taxon>
        <taxon>Rhizobium/Agrobacterium group</taxon>
        <taxon>Rhizobium</taxon>
    </lineage>
</organism>
<keyword evidence="1" id="KW-0472">Membrane</keyword>
<dbReference type="Proteomes" id="UP000541470">
    <property type="component" value="Unassembled WGS sequence"/>
</dbReference>
<dbReference type="AlphaFoldDB" id="A0A7Y0ASK5"/>
<dbReference type="EMBL" id="JABBGK010000001">
    <property type="protein sequence ID" value="NML72745.1"/>
    <property type="molecule type" value="Genomic_DNA"/>
</dbReference>
<protein>
    <recommendedName>
        <fullName evidence="4">Fimbrial protein</fullName>
    </recommendedName>
</protein>
<sequence length="129" mass="13644">MANVDLDEQEEKPLDPAMENVRRKMVKLQLVSGGIMLLMFMAVLAAIVYKVTRKDGAAQPTVSASGLSVPADQPISLTAALPAGFRVLSTSLSGQQVLFYGEMADGVRKALVLDLAVGRIVADVTLSAN</sequence>
<proteinExistence type="predicted"/>
<accession>A0A7Y0ASK5</accession>
<evidence type="ECO:0008006" key="4">
    <source>
        <dbReference type="Google" id="ProtNLM"/>
    </source>
</evidence>
<name>A0A7Y0ASK5_9HYPH</name>
<keyword evidence="3" id="KW-1185">Reference proteome</keyword>
<keyword evidence="1" id="KW-1133">Transmembrane helix</keyword>